<organism evidence="1 2">
    <name type="scientific">Tagetes erecta</name>
    <name type="common">African marigold</name>
    <dbReference type="NCBI Taxonomy" id="13708"/>
    <lineage>
        <taxon>Eukaryota</taxon>
        <taxon>Viridiplantae</taxon>
        <taxon>Streptophyta</taxon>
        <taxon>Embryophyta</taxon>
        <taxon>Tracheophyta</taxon>
        <taxon>Spermatophyta</taxon>
        <taxon>Magnoliopsida</taxon>
        <taxon>eudicotyledons</taxon>
        <taxon>Gunneridae</taxon>
        <taxon>Pentapetalae</taxon>
        <taxon>asterids</taxon>
        <taxon>campanulids</taxon>
        <taxon>Asterales</taxon>
        <taxon>Asteraceae</taxon>
        <taxon>Asteroideae</taxon>
        <taxon>Heliantheae alliance</taxon>
        <taxon>Tageteae</taxon>
        <taxon>Tagetes</taxon>
    </lineage>
</organism>
<keyword evidence="2" id="KW-1185">Reference proteome</keyword>
<protein>
    <submittedName>
        <fullName evidence="1">Uncharacterized protein</fullName>
    </submittedName>
</protein>
<name>A0AAD8NHA6_TARER</name>
<dbReference type="Proteomes" id="UP001229421">
    <property type="component" value="Unassembled WGS sequence"/>
</dbReference>
<gene>
    <name evidence="1" type="ORF">QVD17_39599</name>
</gene>
<accession>A0AAD8NHA6</accession>
<sequence length="74" mass="8122">MVAQLSCGGKVAVLVLEVYKDGGDIMCLWKKKGGGMGRFLCERFLTELFDIVSLRKMSAVCGPYLQTTAEEDVD</sequence>
<evidence type="ECO:0000313" key="2">
    <source>
        <dbReference type="Proteomes" id="UP001229421"/>
    </source>
</evidence>
<reference evidence="1" key="1">
    <citation type="journal article" date="2023" name="bioRxiv">
        <title>Improved chromosome-level genome assembly for marigold (Tagetes erecta).</title>
        <authorList>
            <person name="Jiang F."/>
            <person name="Yuan L."/>
            <person name="Wang S."/>
            <person name="Wang H."/>
            <person name="Xu D."/>
            <person name="Wang A."/>
            <person name="Fan W."/>
        </authorList>
    </citation>
    <scope>NUCLEOTIDE SEQUENCE</scope>
    <source>
        <strain evidence="1">WSJ</strain>
        <tissue evidence="1">Leaf</tissue>
    </source>
</reference>
<evidence type="ECO:0000313" key="1">
    <source>
        <dbReference type="EMBL" id="KAK1407971.1"/>
    </source>
</evidence>
<dbReference type="AlphaFoldDB" id="A0AAD8NHA6"/>
<proteinExistence type="predicted"/>
<comment type="caution">
    <text evidence="1">The sequence shown here is derived from an EMBL/GenBank/DDBJ whole genome shotgun (WGS) entry which is preliminary data.</text>
</comment>
<dbReference type="EMBL" id="JAUHHV010000011">
    <property type="protein sequence ID" value="KAK1407971.1"/>
    <property type="molecule type" value="Genomic_DNA"/>
</dbReference>